<gene>
    <name evidence="4" type="ORF">ACJIZ3_015036</name>
</gene>
<sequence length="138" mass="15262">MASKTVLLVLVSVLLINTKVSSEWEEYMLVEDDALAPAESPIYKSSPSPAPSPDPDVNAPPSPLPSPSPTRPPRNILECFRPCLVRCKFDSRKNVCLWNCLTCCDRCKCVPPGQYGNKEKCGKCYTDMTTRNGRPKCP</sequence>
<dbReference type="InterPro" id="IPR003854">
    <property type="entry name" value="GASA"/>
</dbReference>
<comment type="caution">
    <text evidence="4">The sequence shown here is derived from an EMBL/GenBank/DDBJ whole genome shotgun (WGS) entry which is preliminary data.</text>
</comment>
<evidence type="ECO:0000256" key="2">
    <source>
        <dbReference type="SAM" id="MobiDB-lite"/>
    </source>
</evidence>
<accession>A0ABD3RLF8</accession>
<evidence type="ECO:0000256" key="1">
    <source>
        <dbReference type="ARBA" id="ARBA00010582"/>
    </source>
</evidence>
<evidence type="ECO:0000313" key="4">
    <source>
        <dbReference type="EMBL" id="KAL3813768.1"/>
    </source>
</evidence>
<feature type="compositionally biased region" description="Pro residues" evidence="2">
    <location>
        <begin position="48"/>
        <end position="72"/>
    </location>
</feature>
<evidence type="ECO:0000256" key="3">
    <source>
        <dbReference type="SAM" id="SignalP"/>
    </source>
</evidence>
<feature type="region of interest" description="Disordered" evidence="2">
    <location>
        <begin position="40"/>
        <end position="73"/>
    </location>
</feature>
<keyword evidence="5" id="KW-1185">Reference proteome</keyword>
<dbReference type="Proteomes" id="UP001634393">
    <property type="component" value="Unassembled WGS sequence"/>
</dbReference>
<keyword evidence="3" id="KW-0732">Signal</keyword>
<proteinExistence type="inferred from homology"/>
<dbReference type="EMBL" id="JBJXBP010000008">
    <property type="protein sequence ID" value="KAL3813768.1"/>
    <property type="molecule type" value="Genomic_DNA"/>
</dbReference>
<evidence type="ECO:0000313" key="5">
    <source>
        <dbReference type="Proteomes" id="UP001634393"/>
    </source>
</evidence>
<dbReference type="PANTHER" id="PTHR23201:SF53">
    <property type="entry name" value="GIBBERELLIN-REGULATED PROTEIN 14"/>
    <property type="match status" value="1"/>
</dbReference>
<feature type="signal peptide" evidence="3">
    <location>
        <begin position="1"/>
        <end position="22"/>
    </location>
</feature>
<comment type="similarity">
    <text evidence="1">Belongs to the GASA family.</text>
</comment>
<reference evidence="4 5" key="1">
    <citation type="submission" date="2024-12" db="EMBL/GenBank/DDBJ databases">
        <title>The unique morphological basis and parallel evolutionary history of personate flowers in Penstemon.</title>
        <authorList>
            <person name="Depatie T.H."/>
            <person name="Wessinger C.A."/>
        </authorList>
    </citation>
    <scope>NUCLEOTIDE SEQUENCE [LARGE SCALE GENOMIC DNA]</scope>
    <source>
        <strain evidence="4">WTNN_2</strain>
        <tissue evidence="4">Leaf</tissue>
    </source>
</reference>
<name>A0ABD3RLF8_9LAMI</name>
<feature type="chain" id="PRO_5044831207" evidence="3">
    <location>
        <begin position="23"/>
        <end position="138"/>
    </location>
</feature>
<dbReference type="AlphaFoldDB" id="A0ABD3RLF8"/>
<dbReference type="PANTHER" id="PTHR23201">
    <property type="entry name" value="EXTENSIN, PROLINE-RICH PROTEIN"/>
    <property type="match status" value="1"/>
</dbReference>
<protein>
    <submittedName>
        <fullName evidence="4">Uncharacterized protein</fullName>
    </submittedName>
</protein>
<dbReference type="Pfam" id="PF02704">
    <property type="entry name" value="GASA"/>
    <property type="match status" value="1"/>
</dbReference>
<organism evidence="4 5">
    <name type="scientific">Penstemon smallii</name>
    <dbReference type="NCBI Taxonomy" id="265156"/>
    <lineage>
        <taxon>Eukaryota</taxon>
        <taxon>Viridiplantae</taxon>
        <taxon>Streptophyta</taxon>
        <taxon>Embryophyta</taxon>
        <taxon>Tracheophyta</taxon>
        <taxon>Spermatophyta</taxon>
        <taxon>Magnoliopsida</taxon>
        <taxon>eudicotyledons</taxon>
        <taxon>Gunneridae</taxon>
        <taxon>Pentapetalae</taxon>
        <taxon>asterids</taxon>
        <taxon>lamiids</taxon>
        <taxon>Lamiales</taxon>
        <taxon>Plantaginaceae</taxon>
        <taxon>Cheloneae</taxon>
        <taxon>Penstemon</taxon>
    </lineage>
</organism>